<comment type="function">
    <text evidence="7">Part of a heterotetrameric complex that catalyzes the two-step biosynthesis of anthranilate, an intermediate in the biosynthesis of L-tryptophan. In the first step, the glutamine-binding beta subunit (TrpG) of anthranilate synthase (AS) provides the glutamine amidotransferase activity which generates ammonia as a substrate that, along with chorismate, is used in the second step, catalyzed by the large alpha subunit of AS (TrpE) to produce anthranilate. In the absence of TrpG, TrpE can synthesize anthranilate directly from chorismate and high concentrations of ammonia.</text>
</comment>
<keyword evidence="4" id="KW-0479">Metal-binding</keyword>
<dbReference type="GO" id="GO:0000162">
    <property type="term" value="P:L-tryptophan biosynthetic process"/>
    <property type="evidence" value="ECO:0007669"/>
    <property type="project" value="TreeGrafter"/>
</dbReference>
<dbReference type="PRINTS" id="PR00095">
    <property type="entry name" value="ANTSNTHASEI"/>
</dbReference>
<dbReference type="PANTHER" id="PTHR11236">
    <property type="entry name" value="AMINOBENZOATE/ANTHRANILATE SYNTHASE"/>
    <property type="match status" value="1"/>
</dbReference>
<gene>
    <name evidence="11" type="ORF">SAMN05444410_11951</name>
</gene>
<dbReference type="GO" id="GO:0004049">
    <property type="term" value="F:anthranilate synthase activity"/>
    <property type="evidence" value="ECO:0007669"/>
    <property type="project" value="UniProtKB-EC"/>
</dbReference>
<keyword evidence="6" id="KW-0456">Lyase</keyword>
<comment type="subunit">
    <text evidence="2">Heterotetramer consisting of two non-identical subunits: a beta subunit (TrpG) and a large alpha subunit (TrpE).</text>
</comment>
<evidence type="ECO:0000259" key="10">
    <source>
        <dbReference type="Pfam" id="PF04715"/>
    </source>
</evidence>
<dbReference type="EMBL" id="FNNO01000019">
    <property type="protein sequence ID" value="SDX54491.1"/>
    <property type="molecule type" value="Genomic_DNA"/>
</dbReference>
<dbReference type="InterPro" id="IPR019999">
    <property type="entry name" value="Anth_synth_I-like"/>
</dbReference>
<feature type="domain" description="Chorismate-utilising enzyme C-terminal" evidence="9">
    <location>
        <begin position="206"/>
        <end position="457"/>
    </location>
</feature>
<evidence type="ECO:0000313" key="12">
    <source>
        <dbReference type="Proteomes" id="UP000198711"/>
    </source>
</evidence>
<dbReference type="InterPro" id="IPR006805">
    <property type="entry name" value="Anth_synth_I_N"/>
</dbReference>
<reference evidence="11 12" key="1">
    <citation type="submission" date="2016-10" db="EMBL/GenBank/DDBJ databases">
        <authorList>
            <person name="Varghese N."/>
            <person name="Submissions S."/>
        </authorList>
    </citation>
    <scope>NUCLEOTIDE SEQUENCE [LARGE SCALE GENOMIC DNA]</scope>
    <source>
        <strain evidence="11 12">DSM 25353</strain>
    </source>
</reference>
<protein>
    <recommendedName>
        <fullName evidence="3">Anthranilate synthase component 1</fullName>
    </recommendedName>
</protein>
<dbReference type="Pfam" id="PF04715">
    <property type="entry name" value="Anth_synt_I_N"/>
    <property type="match status" value="1"/>
</dbReference>
<evidence type="ECO:0000256" key="2">
    <source>
        <dbReference type="ARBA" id="ARBA00011575"/>
    </source>
</evidence>
<dbReference type="Pfam" id="PF00425">
    <property type="entry name" value="Chorismate_bind"/>
    <property type="match status" value="1"/>
</dbReference>
<evidence type="ECO:0000256" key="3">
    <source>
        <dbReference type="ARBA" id="ARBA00020653"/>
    </source>
</evidence>
<feature type="domain" description="Anthranilate synthase component I N-terminal" evidence="10">
    <location>
        <begin position="16"/>
        <end position="165"/>
    </location>
</feature>
<keyword evidence="5" id="KW-0460">Magnesium</keyword>
<sequence>MKKISLETTCKKMLADVFTPVGIYLRVRDRFRDTVLLESTDHHAAENSYSFICINAIAGMEISNKQSIEFKLPAQKPERIVFSDASQVPVQLWDFMQRFDVKPSEQKEAKFSQGLFGYATFDSVQFFDTIQLKDRETNQPAIPLMRYRLYQYVIAFNHFKDELFICENKIPGIESDLNAVESLIRSKDVPVYPFRVKGAESSNMTDEDYRQMVRKGIQSCLRGDVFQIVLSRKFEQQFSGDEFNVYRALRSVNPSPYLFFFDYGDYKLMGSSPESQLVIKNGKAIVHPIAGTFKRTGDDEIDQQAAARLLEDAKENAEHVMLVDLARNDLSRVCDNVTVSQYRQVHYYSHVIHLVSEVTGKVPAGQNPFVLLAKTFPAGTLSGAPKFRAMELIDGYEPTARSYYGGAIGFMGFDGSCNHAIMIRTFLSRNNTLVYQAGAGIVAASNPESELQEVNNKLNALKTAIEIAATI</sequence>
<dbReference type="Gene3D" id="3.60.120.10">
    <property type="entry name" value="Anthranilate synthase"/>
    <property type="match status" value="1"/>
</dbReference>
<dbReference type="SUPFAM" id="SSF56322">
    <property type="entry name" value="ADC synthase"/>
    <property type="match status" value="1"/>
</dbReference>
<evidence type="ECO:0000256" key="5">
    <source>
        <dbReference type="ARBA" id="ARBA00022842"/>
    </source>
</evidence>
<evidence type="ECO:0000256" key="1">
    <source>
        <dbReference type="ARBA" id="ARBA00001946"/>
    </source>
</evidence>
<evidence type="ECO:0000259" key="9">
    <source>
        <dbReference type="Pfam" id="PF00425"/>
    </source>
</evidence>
<comment type="cofactor">
    <cofactor evidence="1">
        <name>Mg(2+)</name>
        <dbReference type="ChEBI" id="CHEBI:18420"/>
    </cofactor>
</comment>
<evidence type="ECO:0000256" key="6">
    <source>
        <dbReference type="ARBA" id="ARBA00023239"/>
    </source>
</evidence>
<evidence type="ECO:0000313" key="11">
    <source>
        <dbReference type="EMBL" id="SDX54491.1"/>
    </source>
</evidence>
<comment type="caution">
    <text evidence="11">The sequence shown here is derived from an EMBL/GenBank/DDBJ whole genome shotgun (WGS) entry which is preliminary data.</text>
</comment>
<proteinExistence type="predicted"/>
<dbReference type="Proteomes" id="UP000198711">
    <property type="component" value="Unassembled WGS sequence"/>
</dbReference>
<dbReference type="RefSeq" id="WP_092726638.1">
    <property type="nucleotide sequence ID" value="NZ_FNNO01000019.1"/>
</dbReference>
<keyword evidence="12" id="KW-1185">Reference proteome</keyword>
<evidence type="ECO:0000256" key="7">
    <source>
        <dbReference type="ARBA" id="ARBA00025634"/>
    </source>
</evidence>
<evidence type="ECO:0000256" key="4">
    <source>
        <dbReference type="ARBA" id="ARBA00022723"/>
    </source>
</evidence>
<name>A0A8X8IIA5_9BACT</name>
<dbReference type="InterPro" id="IPR015890">
    <property type="entry name" value="Chorismate_C"/>
</dbReference>
<organism evidence="11 12">
    <name type="scientific">Hydrobacter penzbergensis</name>
    <dbReference type="NCBI Taxonomy" id="1235997"/>
    <lineage>
        <taxon>Bacteria</taxon>
        <taxon>Pseudomonadati</taxon>
        <taxon>Bacteroidota</taxon>
        <taxon>Chitinophagia</taxon>
        <taxon>Chitinophagales</taxon>
        <taxon>Chitinophagaceae</taxon>
        <taxon>Hydrobacter</taxon>
    </lineage>
</organism>
<dbReference type="GO" id="GO:0046872">
    <property type="term" value="F:metal ion binding"/>
    <property type="evidence" value="ECO:0007669"/>
    <property type="project" value="UniProtKB-KW"/>
</dbReference>
<dbReference type="PANTHER" id="PTHR11236:SF48">
    <property type="entry name" value="ISOCHORISMATE SYNTHASE MENF"/>
    <property type="match status" value="1"/>
</dbReference>
<dbReference type="AlphaFoldDB" id="A0A8X8IIA5"/>
<comment type="catalytic activity">
    <reaction evidence="8">
        <text>chorismate + L-glutamine = anthranilate + pyruvate + L-glutamate + H(+)</text>
        <dbReference type="Rhea" id="RHEA:21732"/>
        <dbReference type="ChEBI" id="CHEBI:15361"/>
        <dbReference type="ChEBI" id="CHEBI:15378"/>
        <dbReference type="ChEBI" id="CHEBI:16567"/>
        <dbReference type="ChEBI" id="CHEBI:29748"/>
        <dbReference type="ChEBI" id="CHEBI:29985"/>
        <dbReference type="ChEBI" id="CHEBI:58359"/>
        <dbReference type="EC" id="4.1.3.27"/>
    </reaction>
</comment>
<accession>A0A8X8IIA5</accession>
<dbReference type="InterPro" id="IPR005801">
    <property type="entry name" value="ADC_synthase"/>
</dbReference>
<evidence type="ECO:0000256" key="8">
    <source>
        <dbReference type="ARBA" id="ARBA00047683"/>
    </source>
</evidence>